<dbReference type="EMBL" id="AP024488">
    <property type="protein sequence ID" value="BCS99192.1"/>
    <property type="molecule type" value="Genomic_DNA"/>
</dbReference>
<accession>A0ABM7PPD4</accession>
<organism evidence="1 2">
    <name type="scientific">Desulfoluna limicola</name>
    <dbReference type="NCBI Taxonomy" id="2810562"/>
    <lineage>
        <taxon>Bacteria</taxon>
        <taxon>Pseudomonadati</taxon>
        <taxon>Thermodesulfobacteriota</taxon>
        <taxon>Desulfobacteria</taxon>
        <taxon>Desulfobacterales</taxon>
        <taxon>Desulfolunaceae</taxon>
        <taxon>Desulfoluna</taxon>
    </lineage>
</organism>
<reference evidence="1 2" key="1">
    <citation type="submission" date="2021-02" db="EMBL/GenBank/DDBJ databases">
        <title>Complete genome of Desulfoluna sp. strain ASN36.</title>
        <authorList>
            <person name="Takahashi A."/>
            <person name="Kojima H."/>
            <person name="Fukui M."/>
        </authorList>
    </citation>
    <scope>NUCLEOTIDE SEQUENCE [LARGE SCALE GENOMIC DNA]</scope>
    <source>
        <strain evidence="1 2">ASN36</strain>
    </source>
</reference>
<dbReference type="Proteomes" id="UP001320148">
    <property type="component" value="Chromosome"/>
</dbReference>
<sequence length="66" mass="7474">MIKNAQPIEARVGDLSIYLFEIWMTRKGLSHAKRKHLKRTYGVAAGIKALRNLPVEFDAPILAARQ</sequence>
<evidence type="ECO:0000313" key="2">
    <source>
        <dbReference type="Proteomes" id="UP001320148"/>
    </source>
</evidence>
<proteinExistence type="predicted"/>
<protein>
    <submittedName>
        <fullName evidence="1">Uncharacterized protein</fullName>
    </submittedName>
</protein>
<evidence type="ECO:0000313" key="1">
    <source>
        <dbReference type="EMBL" id="BCS99192.1"/>
    </source>
</evidence>
<keyword evidence="2" id="KW-1185">Reference proteome</keyword>
<name>A0ABM7PPD4_9BACT</name>
<gene>
    <name evidence="1" type="ORF">DSLASN_48240</name>
</gene>